<dbReference type="FunFam" id="2.30.29.30:FF:000110">
    <property type="entry name" value="Docking protein 4"/>
    <property type="match status" value="1"/>
</dbReference>
<dbReference type="PANTHER" id="PTHR21258:SF44">
    <property type="entry name" value="DOCKING PROTEIN 4"/>
    <property type="match status" value="1"/>
</dbReference>
<dbReference type="CDD" id="cd13164">
    <property type="entry name" value="PTB_DOK4_DOK5_DOK6"/>
    <property type="match status" value="1"/>
</dbReference>
<keyword evidence="5" id="KW-1185">Reference proteome</keyword>
<dbReference type="InterPro" id="IPR050996">
    <property type="entry name" value="Docking_Protein_DOK"/>
</dbReference>
<dbReference type="Ensembl" id="ENSAPET00000004604.1">
    <property type="protein sequence ID" value="ENSAPEP00000004484.1"/>
    <property type="gene ID" value="ENSAPEG00000003217.1"/>
</dbReference>
<dbReference type="InterPro" id="IPR002404">
    <property type="entry name" value="IRS_PTB"/>
</dbReference>
<comment type="similarity">
    <text evidence="1">Belongs to the DOK family. Type B subfamily.</text>
</comment>
<evidence type="ECO:0000256" key="1">
    <source>
        <dbReference type="ARBA" id="ARBA00006520"/>
    </source>
</evidence>
<evidence type="ECO:0000313" key="5">
    <source>
        <dbReference type="Proteomes" id="UP000265080"/>
    </source>
</evidence>
<dbReference type="AlphaFoldDB" id="A0A3P8RZ59"/>
<name>A0A3P8RZ59_AMPPE</name>
<reference evidence="4 5" key="1">
    <citation type="submission" date="2018-03" db="EMBL/GenBank/DDBJ databases">
        <title>Finding Nemo's genes: A chromosome-scale reference assembly of the genome of the orange clownfish Amphiprion percula.</title>
        <authorList>
            <person name="Lehmann R."/>
        </authorList>
    </citation>
    <scope>NUCLEOTIDE SEQUENCE</scope>
</reference>
<dbReference type="InterPro" id="IPR011993">
    <property type="entry name" value="PH-like_dom_sf"/>
</dbReference>
<dbReference type="GO" id="GO:0005737">
    <property type="term" value="C:cytoplasm"/>
    <property type="evidence" value="ECO:0007669"/>
    <property type="project" value="TreeGrafter"/>
</dbReference>
<evidence type="ECO:0000256" key="2">
    <source>
        <dbReference type="SAM" id="MobiDB-lite"/>
    </source>
</evidence>
<dbReference type="GeneTree" id="ENSGT00940000160143"/>
<reference evidence="4" key="3">
    <citation type="submission" date="2025-09" db="UniProtKB">
        <authorList>
            <consortium name="Ensembl"/>
        </authorList>
    </citation>
    <scope>IDENTIFICATION</scope>
</reference>
<dbReference type="SUPFAM" id="SSF50729">
    <property type="entry name" value="PH domain-like"/>
    <property type="match status" value="2"/>
</dbReference>
<reference evidence="4" key="2">
    <citation type="submission" date="2025-08" db="UniProtKB">
        <authorList>
            <consortium name="Ensembl"/>
        </authorList>
    </citation>
    <scope>IDENTIFICATION</scope>
</reference>
<dbReference type="PROSITE" id="PS51064">
    <property type="entry name" value="IRS_PTB"/>
    <property type="match status" value="1"/>
</dbReference>
<dbReference type="InterPro" id="IPR037816">
    <property type="entry name" value="DOK4/5/6_PH"/>
</dbReference>
<dbReference type="Proteomes" id="UP000265080">
    <property type="component" value="Chromosome 1"/>
</dbReference>
<organism evidence="4 5">
    <name type="scientific">Amphiprion percula</name>
    <name type="common">Orange clownfish</name>
    <name type="synonym">Lutjanus percula</name>
    <dbReference type="NCBI Taxonomy" id="161767"/>
    <lineage>
        <taxon>Eukaryota</taxon>
        <taxon>Metazoa</taxon>
        <taxon>Chordata</taxon>
        <taxon>Craniata</taxon>
        <taxon>Vertebrata</taxon>
        <taxon>Euteleostomi</taxon>
        <taxon>Actinopterygii</taxon>
        <taxon>Neopterygii</taxon>
        <taxon>Teleostei</taxon>
        <taxon>Neoteleostei</taxon>
        <taxon>Acanthomorphata</taxon>
        <taxon>Ovalentaria</taxon>
        <taxon>Pomacentridae</taxon>
        <taxon>Amphiprion</taxon>
    </lineage>
</organism>
<dbReference type="PANTHER" id="PTHR21258">
    <property type="entry name" value="DOCKING PROTEIN RELATED"/>
    <property type="match status" value="1"/>
</dbReference>
<dbReference type="STRING" id="161767.ENSAPEP00000004484"/>
<dbReference type="Pfam" id="PF02174">
    <property type="entry name" value="IRS"/>
    <property type="match status" value="1"/>
</dbReference>
<feature type="domain" description="IRS-type PTB" evidence="3">
    <location>
        <begin position="216"/>
        <end position="321"/>
    </location>
</feature>
<sequence length="427" mass="48768">MKSERKDGRAKEERNKSNRGEQREIGRAVKVVREFSEQANRVKVRLNKGSFGKVEGQCKRLVEGGKGDLDDRDICSQQVTPQPKMASNFNDIVKQGYVRMRSRKLGIYRRCWLVFKKSSSKGPRRLEKYPDEKAAYIRPCPKVTEISNVKNITRLPRDTKRQAVAIVFTDDTSRTFTCESELEAEDWFKTLSIECLGMRINDISMGEPDLLAAGVQCEHTERFSVFLLPCPNLDIYGECMMQITHENIYLWDIHNPRTKLVTWPLCSLRRYGRDATRFTFEAGRMCDSGEGLYTFQTREGEQIYQRVHSSTLAIAEHHKKVLLEMEKNSRLQSKGSEASSYPCTPTAILPRSAYWHHITGSQIGMDPGSGDAAEDELLSTRLPLDHHSTLPLSNTHCTVPAAHTHTLLTRYPPHTLDSNTHSRRRGH</sequence>
<proteinExistence type="inferred from homology"/>
<evidence type="ECO:0000259" key="3">
    <source>
        <dbReference type="PROSITE" id="PS51064"/>
    </source>
</evidence>
<protein>
    <submittedName>
        <fullName evidence="4">Docking protein 4</fullName>
    </submittedName>
</protein>
<dbReference type="SMART" id="SM00310">
    <property type="entry name" value="PTBI"/>
    <property type="match status" value="1"/>
</dbReference>
<dbReference type="CDD" id="cd14678">
    <property type="entry name" value="PH_DOK4_DOK5_DOK6"/>
    <property type="match status" value="1"/>
</dbReference>
<accession>A0A3P8RZ59</accession>
<dbReference type="InterPro" id="IPR001849">
    <property type="entry name" value="PH_domain"/>
</dbReference>
<feature type="region of interest" description="Disordered" evidence="2">
    <location>
        <begin position="1"/>
        <end position="27"/>
    </location>
</feature>
<dbReference type="Gene3D" id="2.30.29.30">
    <property type="entry name" value="Pleckstrin-homology domain (PH domain)/Phosphotyrosine-binding domain (PTB)"/>
    <property type="match status" value="2"/>
</dbReference>
<dbReference type="GO" id="GO:0007169">
    <property type="term" value="P:cell surface receptor protein tyrosine kinase signaling pathway"/>
    <property type="evidence" value="ECO:0007669"/>
    <property type="project" value="TreeGrafter"/>
</dbReference>
<dbReference type="SMART" id="SM00233">
    <property type="entry name" value="PH"/>
    <property type="match status" value="1"/>
</dbReference>
<evidence type="ECO:0000313" key="4">
    <source>
        <dbReference type="Ensembl" id="ENSAPEP00000004484.1"/>
    </source>
</evidence>
<dbReference type="SMART" id="SM01244">
    <property type="entry name" value="IRS"/>
    <property type="match status" value="1"/>
</dbReference>